<reference evidence="2" key="1">
    <citation type="submission" date="2014-09" db="EMBL/GenBank/DDBJ databases">
        <authorList>
            <person name="Magalhaes I.L.F."/>
            <person name="Oliveira U."/>
            <person name="Santos F.R."/>
            <person name="Vidigal T.H.D.A."/>
            <person name="Brescovit A.D."/>
            <person name="Santos A.J."/>
        </authorList>
    </citation>
    <scope>NUCLEOTIDE SEQUENCE</scope>
    <source>
        <tissue evidence="2">Shoot tissue taken approximately 20 cm above the soil surface</tissue>
    </source>
</reference>
<keyword evidence="1" id="KW-0812">Transmembrane</keyword>
<accession>A0A0A9FMV3</accession>
<keyword evidence="1" id="KW-0472">Membrane</keyword>
<name>A0A0A9FMV3_ARUDO</name>
<organism evidence="2">
    <name type="scientific">Arundo donax</name>
    <name type="common">Giant reed</name>
    <name type="synonym">Donax arundinaceus</name>
    <dbReference type="NCBI Taxonomy" id="35708"/>
    <lineage>
        <taxon>Eukaryota</taxon>
        <taxon>Viridiplantae</taxon>
        <taxon>Streptophyta</taxon>
        <taxon>Embryophyta</taxon>
        <taxon>Tracheophyta</taxon>
        <taxon>Spermatophyta</taxon>
        <taxon>Magnoliopsida</taxon>
        <taxon>Liliopsida</taxon>
        <taxon>Poales</taxon>
        <taxon>Poaceae</taxon>
        <taxon>PACMAD clade</taxon>
        <taxon>Arundinoideae</taxon>
        <taxon>Arundineae</taxon>
        <taxon>Arundo</taxon>
    </lineage>
</organism>
<proteinExistence type="predicted"/>
<sequence length="73" mass="8424">MMCTTPRSFLASAMFGMIFSMSIEASMYAIHLAFMFEAQKSERKAFASVFRYPLSFIFFLTSSGRGIKAEWRR</sequence>
<dbReference type="EMBL" id="GBRH01184294">
    <property type="protein sequence ID" value="JAE13602.1"/>
    <property type="molecule type" value="Transcribed_RNA"/>
</dbReference>
<evidence type="ECO:0000256" key="1">
    <source>
        <dbReference type="SAM" id="Phobius"/>
    </source>
</evidence>
<feature type="transmembrane region" description="Helical" evidence="1">
    <location>
        <begin position="49"/>
        <end position="67"/>
    </location>
</feature>
<dbReference type="AlphaFoldDB" id="A0A0A9FMV3"/>
<evidence type="ECO:0000313" key="2">
    <source>
        <dbReference type="EMBL" id="JAE13602.1"/>
    </source>
</evidence>
<reference evidence="2" key="2">
    <citation type="journal article" date="2015" name="Data Brief">
        <title>Shoot transcriptome of the giant reed, Arundo donax.</title>
        <authorList>
            <person name="Barrero R.A."/>
            <person name="Guerrero F.D."/>
            <person name="Moolhuijzen P."/>
            <person name="Goolsby J.A."/>
            <person name="Tidwell J."/>
            <person name="Bellgard S.E."/>
            <person name="Bellgard M.I."/>
        </authorList>
    </citation>
    <scope>NUCLEOTIDE SEQUENCE</scope>
    <source>
        <tissue evidence="2">Shoot tissue taken approximately 20 cm above the soil surface</tissue>
    </source>
</reference>
<keyword evidence="1" id="KW-1133">Transmembrane helix</keyword>
<protein>
    <submittedName>
        <fullName evidence="2">Uncharacterized protein</fullName>
    </submittedName>
</protein>